<name>A0ABD3NPU0_9STRA</name>
<reference evidence="3 4" key="1">
    <citation type="submission" date="2024-10" db="EMBL/GenBank/DDBJ databases">
        <title>Updated reference genomes for cyclostephanoid diatoms.</title>
        <authorList>
            <person name="Roberts W.R."/>
            <person name="Alverson A.J."/>
        </authorList>
    </citation>
    <scope>NUCLEOTIDE SEQUENCE [LARGE SCALE GENOMIC DNA]</scope>
    <source>
        <strain evidence="3 4">AJA276-08</strain>
    </source>
</reference>
<feature type="domain" description="C2" evidence="2">
    <location>
        <begin position="239"/>
        <end position="359"/>
    </location>
</feature>
<dbReference type="CDD" id="cd00030">
    <property type="entry name" value="C2"/>
    <property type="match status" value="2"/>
</dbReference>
<dbReference type="PANTHER" id="PTHR47800:SF5">
    <property type="entry name" value="FER-1-LIKE PROTEIN 6"/>
    <property type="match status" value="1"/>
</dbReference>
<dbReference type="SUPFAM" id="SSF49562">
    <property type="entry name" value="C2 domain (Calcium/lipid-binding domain, CaLB)"/>
    <property type="match status" value="2"/>
</dbReference>
<protein>
    <recommendedName>
        <fullName evidence="2">C2 domain-containing protein</fullName>
    </recommendedName>
</protein>
<organism evidence="3 4">
    <name type="scientific">Stephanodiscus triporus</name>
    <dbReference type="NCBI Taxonomy" id="2934178"/>
    <lineage>
        <taxon>Eukaryota</taxon>
        <taxon>Sar</taxon>
        <taxon>Stramenopiles</taxon>
        <taxon>Ochrophyta</taxon>
        <taxon>Bacillariophyta</taxon>
        <taxon>Coscinodiscophyceae</taxon>
        <taxon>Thalassiosirophycidae</taxon>
        <taxon>Stephanodiscales</taxon>
        <taxon>Stephanodiscaceae</taxon>
        <taxon>Stephanodiscus</taxon>
    </lineage>
</organism>
<comment type="caution">
    <text evidence="3">The sequence shown here is derived from an EMBL/GenBank/DDBJ whole genome shotgun (WGS) entry which is preliminary data.</text>
</comment>
<keyword evidence="1" id="KW-0812">Transmembrane</keyword>
<dbReference type="InterPro" id="IPR035892">
    <property type="entry name" value="C2_domain_sf"/>
</dbReference>
<evidence type="ECO:0000256" key="1">
    <source>
        <dbReference type="SAM" id="Phobius"/>
    </source>
</evidence>
<dbReference type="Pfam" id="PF00168">
    <property type="entry name" value="C2"/>
    <property type="match status" value="2"/>
</dbReference>
<evidence type="ECO:0000313" key="4">
    <source>
        <dbReference type="Proteomes" id="UP001530315"/>
    </source>
</evidence>
<dbReference type="InterPro" id="IPR000008">
    <property type="entry name" value="C2_dom"/>
</dbReference>
<dbReference type="PROSITE" id="PS50004">
    <property type="entry name" value="C2"/>
    <property type="match status" value="2"/>
</dbReference>
<dbReference type="PANTHER" id="PTHR47800">
    <property type="entry name" value="C2 DOMAIN-CONTAINING PROTEIN"/>
    <property type="match status" value="1"/>
</dbReference>
<keyword evidence="1" id="KW-0472">Membrane</keyword>
<evidence type="ECO:0000313" key="3">
    <source>
        <dbReference type="EMBL" id="KAL3775845.1"/>
    </source>
</evidence>
<evidence type="ECO:0000259" key="2">
    <source>
        <dbReference type="PROSITE" id="PS50004"/>
    </source>
</evidence>
<dbReference type="SMART" id="SM00239">
    <property type="entry name" value="C2"/>
    <property type="match status" value="2"/>
</dbReference>
<proteinExistence type="predicted"/>
<accession>A0ABD3NPU0</accession>
<gene>
    <name evidence="3" type="ORF">ACHAW5_010003</name>
</gene>
<dbReference type="Proteomes" id="UP001530315">
    <property type="component" value="Unassembled WGS sequence"/>
</dbReference>
<dbReference type="AlphaFoldDB" id="A0ABD3NPU0"/>
<sequence length="1104" mass="126116">MASLPNLPSAVLGASAVRLKKADFWEVSSPIPLNPTSKGGHHHFLPSKLTPPSRRRRVIVEVHSVESAFEGVATEDVYIRILYPHSKTVDTVNETAKTLKGTVNFVTGTETAKTLKGTANFVTGTIQKIRGRDDDDDSDDQLVMASFTEQPSFADGESADGAQAQPYDGWRPKYKVPLRMFDIVEKKKRSVTVKYESKGRSSHREFVFESETAMLDFCAVIEKNKNMMADRLKARVEGALGDIKLKKDEELTFLFDICSGLQLPRCDIGRDSDPYVLVRFKGRKIHKTDHIPSSANPIWTLRKGSLFIWKVDALELFESEDGVVFEVKDYDLIGHNDSLGGFNVDARTLYKWNGERKEFALKPLLGQKDRGKEGKIYLRVRRATDYDIDFMEKYSQKKNHKIAVVPSIMAGGGAIKNMMAVHSKKAKEGPEKGKTIVSLTLPQYLVRPGPDPNRKEETSWLTKEKIEQETMRQSYEWTDIGSGHLGKVFVEVLSCDNLPNMDSIGAFDVKTGVLGNKTDSFVSLVYEDCSARTDIIDDCLSPRWMPWSKRAFIFNCMHTSSPLFLAVFDRDIVHHDLIGRVTIDISNFRQGSTYLLEYNLYPDATVGVRERKYGTIKIRLRLELESERTLLLSNFCLPLSVYVNQESKKEFEVLRQTVEGRVDSKVLSLSTIDAYFGELLTSFLILFFLFEKAIMSLLLWRGQSTITLPVPSYSKPTFFKWIDVHLPLHSMATFVCLITLVENYDLLPSFFFAAVGWVLLSTSEMRSANPNPWLRCKGFSYLLMSLIVGSDIAGPHLIEENEGESVDTLITRIVDAEDKARKWYEKNVGKRTQIISAWYGAYWYITGKWYEANAKNNEQDIAKIGDANKDLSTQTAGGVILSPRVFLEPIQYILRDACIGLRIIKNIIMWEECYISFWITLSSCVFSVIFFFVPWGFLLKWTLRIIVWVAFGPWMKLADSYYFSRDTEANDEQKRKRMKKLLLEKQKWLDKQKHDALIAREKTAKLRDFKQYLFGRHICKVNILKKDRYYDIPLPSSSATLYDPKSMSLAELAMQEAGYHRTRVDGQNLVGDMIPKVCHICSMKVARCLFYFNTDALFSLMYHR</sequence>
<keyword evidence="1" id="KW-1133">Transmembrane helix</keyword>
<dbReference type="Gene3D" id="2.60.40.150">
    <property type="entry name" value="C2 domain"/>
    <property type="match status" value="2"/>
</dbReference>
<dbReference type="EMBL" id="JALLAZ020001387">
    <property type="protein sequence ID" value="KAL3775845.1"/>
    <property type="molecule type" value="Genomic_DNA"/>
</dbReference>
<feature type="domain" description="C2" evidence="2">
    <location>
        <begin position="467"/>
        <end position="598"/>
    </location>
</feature>
<keyword evidence="4" id="KW-1185">Reference proteome</keyword>
<feature type="transmembrane region" description="Helical" evidence="1">
    <location>
        <begin position="913"/>
        <end position="935"/>
    </location>
</feature>